<dbReference type="InterPro" id="IPR035093">
    <property type="entry name" value="RelE/ParE_toxin_dom_sf"/>
</dbReference>
<dbReference type="EMBL" id="JAFKCW010000005">
    <property type="protein sequence ID" value="MBN7803294.1"/>
    <property type="molecule type" value="Genomic_DNA"/>
</dbReference>
<gene>
    <name evidence="2" type="ORF">J0A67_20630</name>
</gene>
<dbReference type="RefSeq" id="WP_206571286.1">
    <property type="nucleotide sequence ID" value="NZ_JAFKCW010000005.1"/>
</dbReference>
<comment type="caution">
    <text evidence="2">The sequence shown here is derived from an EMBL/GenBank/DDBJ whole genome shotgun (WGS) entry which is preliminary data.</text>
</comment>
<protein>
    <submittedName>
        <fullName evidence="2">Type II toxin-antitoxin system RelE/ParE family toxin</fullName>
    </submittedName>
</protein>
<keyword evidence="3" id="KW-1185">Reference proteome</keyword>
<sequence length="99" mass="11737">MAFKKIVWSDLAKDELHHVLEFYTLRNGSPGYSLKLLDEIDHLLVALAENKFLGRLASNRSTRVLPLRYYLIFYEVTINQIEIVSFWDNRQNPKKRKVK</sequence>
<keyword evidence="1" id="KW-1277">Toxin-antitoxin system</keyword>
<accession>A0ABS3BZY9</accession>
<dbReference type="Gene3D" id="3.30.2310.20">
    <property type="entry name" value="RelE-like"/>
    <property type="match status" value="1"/>
</dbReference>
<reference evidence="2 3" key="1">
    <citation type="submission" date="2021-03" db="EMBL/GenBank/DDBJ databases">
        <title>novel species isolated from a fishpond in China.</title>
        <authorList>
            <person name="Lu H."/>
            <person name="Cai Z."/>
        </authorList>
    </citation>
    <scope>NUCLEOTIDE SEQUENCE [LARGE SCALE GENOMIC DNA]</scope>
    <source>
        <strain evidence="2 3">JCM 31546</strain>
    </source>
</reference>
<evidence type="ECO:0000313" key="2">
    <source>
        <dbReference type="EMBL" id="MBN7803294.1"/>
    </source>
</evidence>
<dbReference type="Proteomes" id="UP000664698">
    <property type="component" value="Unassembled WGS sequence"/>
</dbReference>
<organism evidence="2 3">
    <name type="scientific">Algoriphagus aestuariicola</name>
    <dbReference type="NCBI Taxonomy" id="1852016"/>
    <lineage>
        <taxon>Bacteria</taxon>
        <taxon>Pseudomonadati</taxon>
        <taxon>Bacteroidota</taxon>
        <taxon>Cytophagia</taxon>
        <taxon>Cytophagales</taxon>
        <taxon>Cyclobacteriaceae</taxon>
        <taxon>Algoriphagus</taxon>
    </lineage>
</organism>
<evidence type="ECO:0000313" key="3">
    <source>
        <dbReference type="Proteomes" id="UP000664698"/>
    </source>
</evidence>
<dbReference type="Pfam" id="PF05016">
    <property type="entry name" value="ParE_toxin"/>
    <property type="match status" value="1"/>
</dbReference>
<dbReference type="InterPro" id="IPR007712">
    <property type="entry name" value="RelE/ParE_toxin"/>
</dbReference>
<name>A0ABS3BZY9_9BACT</name>
<evidence type="ECO:0000256" key="1">
    <source>
        <dbReference type="ARBA" id="ARBA00022649"/>
    </source>
</evidence>
<proteinExistence type="predicted"/>